<dbReference type="InterPro" id="IPR011008">
    <property type="entry name" value="Dimeric_a/b-barrel"/>
</dbReference>
<protein>
    <recommendedName>
        <fullName evidence="1">ABM domain-containing protein</fullName>
    </recommendedName>
</protein>
<dbReference type="SUPFAM" id="SSF54909">
    <property type="entry name" value="Dimeric alpha+beta barrel"/>
    <property type="match status" value="1"/>
</dbReference>
<dbReference type="InterPro" id="IPR007138">
    <property type="entry name" value="ABM_dom"/>
</dbReference>
<reference evidence="2" key="1">
    <citation type="submission" date="2020-12" db="EMBL/GenBank/DDBJ databases">
        <authorList>
            <person name="Iha C."/>
        </authorList>
    </citation>
    <scope>NUCLEOTIDE SEQUENCE</scope>
</reference>
<evidence type="ECO:0000313" key="3">
    <source>
        <dbReference type="Proteomes" id="UP000708148"/>
    </source>
</evidence>
<keyword evidence="3" id="KW-1185">Reference proteome</keyword>
<evidence type="ECO:0000259" key="1">
    <source>
        <dbReference type="Pfam" id="PF03992"/>
    </source>
</evidence>
<dbReference type="AlphaFoldDB" id="A0A8S1IR91"/>
<organism evidence="2 3">
    <name type="scientific">Ostreobium quekettii</name>
    <dbReference type="NCBI Taxonomy" id="121088"/>
    <lineage>
        <taxon>Eukaryota</taxon>
        <taxon>Viridiplantae</taxon>
        <taxon>Chlorophyta</taxon>
        <taxon>core chlorophytes</taxon>
        <taxon>Ulvophyceae</taxon>
        <taxon>TCBD clade</taxon>
        <taxon>Bryopsidales</taxon>
        <taxon>Ostreobineae</taxon>
        <taxon>Ostreobiaceae</taxon>
        <taxon>Ostreobium</taxon>
    </lineage>
</organism>
<comment type="caution">
    <text evidence="2">The sequence shown here is derived from an EMBL/GenBank/DDBJ whole genome shotgun (WGS) entry which is preliminary data.</text>
</comment>
<sequence>MAAMPISRMELHLWKWCCETHTYSVAGVVCQTLPSLSEAQPSAFDKETSVAAKASPSDKPVKEFSNTNRYHVPLQFTDAFETEWKCREVGMRGADGFRGLSVDRKGEEYTVTSRWASIPQWEAYSCSPVARRSHLPLGVWQYVPKKGDGFPDDFIPFKDMTQPVNAKY</sequence>
<proteinExistence type="predicted"/>
<dbReference type="Pfam" id="PF03992">
    <property type="entry name" value="ABM"/>
    <property type="match status" value="1"/>
</dbReference>
<dbReference type="Proteomes" id="UP000708148">
    <property type="component" value="Unassembled WGS sequence"/>
</dbReference>
<gene>
    <name evidence="2" type="ORF">OSTQU699_LOCUS1738</name>
</gene>
<evidence type="ECO:0000313" key="2">
    <source>
        <dbReference type="EMBL" id="CAD7696377.1"/>
    </source>
</evidence>
<name>A0A8S1IR91_9CHLO</name>
<feature type="domain" description="ABM" evidence="1">
    <location>
        <begin position="67"/>
        <end position="132"/>
    </location>
</feature>
<accession>A0A8S1IR91</accession>
<dbReference type="EMBL" id="CAJHUC010000470">
    <property type="protein sequence ID" value="CAD7696377.1"/>
    <property type="molecule type" value="Genomic_DNA"/>
</dbReference>
<dbReference type="OrthoDB" id="566406at2759"/>
<dbReference type="Gene3D" id="3.30.70.100">
    <property type="match status" value="1"/>
</dbReference>